<dbReference type="Proteomes" id="UP000829517">
    <property type="component" value="Unassembled WGS sequence"/>
</dbReference>
<dbReference type="SUPFAM" id="SSF48498">
    <property type="entry name" value="Tetracyclin repressor-like, C-terminal domain"/>
    <property type="match status" value="1"/>
</dbReference>
<sequence length="218" mass="25827">MAKKQTTPDRLITYYMDFVLENGKKPTSVYAFTKLHNLKEEDFYKFYASLEVLEKEIFKAFFDNTFLLLDKNEEYHTYNPKNKLLSFYFSFFELLTANRSYVVQTLKGKESNLKSLSVLQHLRTAFISYIKQLQIEVPKIENKSVSKFQNKSFEEAAWIQLLLTLKFWLDDTSPSFEKTDIFIEKSLQAGFDLIDIKPFQNILDFGKFIIKERTNFTV</sequence>
<keyword evidence="3" id="KW-1185">Reference proteome</keyword>
<dbReference type="InterPro" id="IPR041673">
    <property type="entry name" value="TetR_C_23"/>
</dbReference>
<protein>
    <submittedName>
        <fullName evidence="2">TetR/AcrR family transcriptional regulator</fullName>
    </submittedName>
</protein>
<gene>
    <name evidence="2" type="ORF">JM658_12255</name>
</gene>
<dbReference type="RefSeq" id="WP_236959564.1">
    <property type="nucleotide sequence ID" value="NZ_JAETXX010000008.1"/>
</dbReference>
<evidence type="ECO:0000313" key="3">
    <source>
        <dbReference type="Proteomes" id="UP000829517"/>
    </source>
</evidence>
<reference evidence="2 3" key="1">
    <citation type="submission" date="2021-01" db="EMBL/GenBank/DDBJ databases">
        <title>Genome sequencing of Joostella atrarenae M1-2 (= KCTC 23194).</title>
        <authorList>
            <person name="Zakaria M.R."/>
            <person name="Lam M.Q."/>
            <person name="Chong C.S."/>
        </authorList>
    </citation>
    <scope>NUCLEOTIDE SEQUENCE [LARGE SCALE GENOMIC DNA]</scope>
    <source>
        <strain evidence="2 3">M1-2</strain>
    </source>
</reference>
<name>A0ABS9J5A5_9FLAO</name>
<dbReference type="EMBL" id="JAETXX010000008">
    <property type="protein sequence ID" value="MCF8715599.1"/>
    <property type="molecule type" value="Genomic_DNA"/>
</dbReference>
<evidence type="ECO:0000313" key="2">
    <source>
        <dbReference type="EMBL" id="MCF8715599.1"/>
    </source>
</evidence>
<dbReference type="Pfam" id="PF17931">
    <property type="entry name" value="TetR_C_23"/>
    <property type="match status" value="1"/>
</dbReference>
<organism evidence="2 3">
    <name type="scientific">Joostella atrarenae</name>
    <dbReference type="NCBI Taxonomy" id="679257"/>
    <lineage>
        <taxon>Bacteria</taxon>
        <taxon>Pseudomonadati</taxon>
        <taxon>Bacteroidota</taxon>
        <taxon>Flavobacteriia</taxon>
        <taxon>Flavobacteriales</taxon>
        <taxon>Flavobacteriaceae</taxon>
        <taxon>Joostella</taxon>
    </lineage>
</organism>
<comment type="caution">
    <text evidence="2">The sequence shown here is derived from an EMBL/GenBank/DDBJ whole genome shotgun (WGS) entry which is preliminary data.</text>
</comment>
<accession>A0ABS9J5A5</accession>
<feature type="domain" description="Tetracyclin repressor-like C-terminal" evidence="1">
    <location>
        <begin position="83"/>
        <end position="209"/>
    </location>
</feature>
<evidence type="ECO:0000259" key="1">
    <source>
        <dbReference type="Pfam" id="PF17931"/>
    </source>
</evidence>
<dbReference type="InterPro" id="IPR036271">
    <property type="entry name" value="Tet_transcr_reg_TetR-rel_C_sf"/>
</dbReference>
<proteinExistence type="predicted"/>